<evidence type="ECO:0000313" key="2">
    <source>
        <dbReference type="Proteomes" id="UP000192775"/>
    </source>
</evidence>
<gene>
    <name evidence="1" type="ORF">B5808_09170</name>
</gene>
<dbReference type="RefSeq" id="WP_085019508.1">
    <property type="nucleotide sequence ID" value="NZ_BMHD01000001.1"/>
</dbReference>
<name>A0A1X9LTV2_9MICO</name>
<sequence length="225" mass="24436">MHPEITIDVTADVADDTAGLRLARRGSTYTLLADGAPRVELVDDAEFPVDESDDGHGMRAHIVDQQDPLDVVAPVSSTLARSLLAEDAWMYWLRDQLTIAGPSPLAPGRWRLRMGPLPLLGWRPAHERPAALRAALVPTPEGRFVHGESLRPAIVPLRRWPGRHSAAVLAHRSLIRDHRLPPVLVWHLPGIATYLVLDGHTRLVAALAADAVPAFATLTALPADA</sequence>
<dbReference type="STRING" id="1619308.B5808_09170"/>
<keyword evidence="2" id="KW-1185">Reference proteome</keyword>
<organism evidence="1 2">
    <name type="scientific">Cnuibacter physcomitrellae</name>
    <dbReference type="NCBI Taxonomy" id="1619308"/>
    <lineage>
        <taxon>Bacteria</taxon>
        <taxon>Bacillati</taxon>
        <taxon>Actinomycetota</taxon>
        <taxon>Actinomycetes</taxon>
        <taxon>Micrococcales</taxon>
        <taxon>Microbacteriaceae</taxon>
        <taxon>Cnuibacter</taxon>
    </lineage>
</organism>
<dbReference type="EMBL" id="CP020715">
    <property type="protein sequence ID" value="ARJ05370.1"/>
    <property type="molecule type" value="Genomic_DNA"/>
</dbReference>
<dbReference type="KEGG" id="cphy:B5808_09170"/>
<dbReference type="Proteomes" id="UP000192775">
    <property type="component" value="Chromosome"/>
</dbReference>
<reference evidence="1 2" key="1">
    <citation type="submission" date="2017-04" db="EMBL/GenBank/DDBJ databases">
        <authorList>
            <person name="Afonso C.L."/>
            <person name="Miller P.J."/>
            <person name="Scott M.A."/>
            <person name="Spackman E."/>
            <person name="Goraichik I."/>
            <person name="Dimitrov K.M."/>
            <person name="Suarez D.L."/>
            <person name="Swayne D.E."/>
        </authorList>
    </citation>
    <scope>NUCLEOTIDE SEQUENCE [LARGE SCALE GENOMIC DNA]</scope>
    <source>
        <strain evidence="2">XA(T)</strain>
    </source>
</reference>
<dbReference type="AlphaFoldDB" id="A0A1X9LTV2"/>
<evidence type="ECO:0000313" key="1">
    <source>
        <dbReference type="EMBL" id="ARJ05370.1"/>
    </source>
</evidence>
<proteinExistence type="predicted"/>
<protein>
    <submittedName>
        <fullName evidence="1">Uncharacterized protein</fullName>
    </submittedName>
</protein>
<accession>A0A1X9LTV2</accession>